<evidence type="ECO:0000256" key="4">
    <source>
        <dbReference type="ARBA" id="ARBA00023136"/>
    </source>
</evidence>
<evidence type="ECO:0000256" key="3">
    <source>
        <dbReference type="ARBA" id="ARBA00022989"/>
    </source>
</evidence>
<reference evidence="7 8" key="1">
    <citation type="submission" date="2019-03" db="EMBL/GenBank/DDBJ databases">
        <title>Genomic Encyclopedia of Type Strains, Phase IV (KMG-IV): sequencing the most valuable type-strain genomes for metagenomic binning, comparative biology and taxonomic classification.</title>
        <authorList>
            <person name="Goeker M."/>
        </authorList>
    </citation>
    <scope>NUCLEOTIDE SEQUENCE [LARGE SCALE GENOMIC DNA]</scope>
    <source>
        <strain evidence="7 8">DSM 21100</strain>
    </source>
</reference>
<dbReference type="CDD" id="cd17393">
    <property type="entry name" value="MFS_MosC_like"/>
    <property type="match status" value="1"/>
</dbReference>
<dbReference type="Proteomes" id="UP000295807">
    <property type="component" value="Unassembled WGS sequence"/>
</dbReference>
<comment type="caution">
    <text evidence="7">The sequence shown here is derived from an EMBL/GenBank/DDBJ whole genome shotgun (WGS) entry which is preliminary data.</text>
</comment>
<evidence type="ECO:0000256" key="2">
    <source>
        <dbReference type="ARBA" id="ARBA00022692"/>
    </source>
</evidence>
<evidence type="ECO:0000259" key="6">
    <source>
        <dbReference type="PROSITE" id="PS50850"/>
    </source>
</evidence>
<dbReference type="PANTHER" id="PTHR23514">
    <property type="entry name" value="BYPASS OF STOP CODON PROTEIN 6"/>
    <property type="match status" value="1"/>
</dbReference>
<dbReference type="InterPro" id="IPR036259">
    <property type="entry name" value="MFS_trans_sf"/>
</dbReference>
<gene>
    <name evidence="7" type="ORF">EDD80_104108</name>
</gene>
<keyword evidence="8" id="KW-1185">Reference proteome</keyword>
<dbReference type="Pfam" id="PF07690">
    <property type="entry name" value="MFS_1"/>
    <property type="match status" value="1"/>
</dbReference>
<dbReference type="PROSITE" id="PS50850">
    <property type="entry name" value="MFS"/>
    <property type="match status" value="1"/>
</dbReference>
<dbReference type="EMBL" id="SMAD01000004">
    <property type="protein sequence ID" value="TCS87761.1"/>
    <property type="molecule type" value="Genomic_DNA"/>
</dbReference>
<keyword evidence="2 5" id="KW-0812">Transmembrane</keyword>
<dbReference type="Gene3D" id="1.20.1250.20">
    <property type="entry name" value="MFS general substrate transporter like domains"/>
    <property type="match status" value="1"/>
</dbReference>
<dbReference type="GO" id="GO:0016020">
    <property type="term" value="C:membrane"/>
    <property type="evidence" value="ECO:0007669"/>
    <property type="project" value="UniProtKB-SubCell"/>
</dbReference>
<evidence type="ECO:0000313" key="8">
    <source>
        <dbReference type="Proteomes" id="UP000295807"/>
    </source>
</evidence>
<dbReference type="GO" id="GO:0022857">
    <property type="term" value="F:transmembrane transporter activity"/>
    <property type="evidence" value="ECO:0007669"/>
    <property type="project" value="InterPro"/>
</dbReference>
<feature type="transmembrane region" description="Helical" evidence="5">
    <location>
        <begin position="143"/>
        <end position="161"/>
    </location>
</feature>
<dbReference type="PANTHER" id="PTHR23514:SF13">
    <property type="entry name" value="INNER MEMBRANE PROTEIN YBJJ"/>
    <property type="match status" value="1"/>
</dbReference>
<organism evidence="7 8">
    <name type="scientific">Anseongella ginsenosidimutans</name>
    <dbReference type="NCBI Taxonomy" id="496056"/>
    <lineage>
        <taxon>Bacteria</taxon>
        <taxon>Pseudomonadati</taxon>
        <taxon>Bacteroidota</taxon>
        <taxon>Sphingobacteriia</taxon>
        <taxon>Sphingobacteriales</taxon>
        <taxon>Sphingobacteriaceae</taxon>
        <taxon>Anseongella</taxon>
    </lineage>
</organism>
<feature type="transmembrane region" description="Helical" evidence="5">
    <location>
        <begin position="360"/>
        <end position="378"/>
    </location>
</feature>
<sequence length="387" mass="41039">MSADPIHAPGRSVYRAVVSALFFLSGLCFSSWASRIPTIQQKMGLSEAGLGGVLLALPAGLMLSLPVSGWLVARAGSRAIVIASALVYSLLLIGIGLAETHLTLIICLFAFGFANNMLNISMNTQAVGVEAMYRRTVMASFHGLWSVAGFAGAAIGSVMIGNNISPFYHFTFIMAACWLIVALCFRYTVKEDSGKGEKRPLFVLPDKSLIYLGIIAFCSMICEGTMFDWSGVYFKKVVLAEKALIGAGYMAFMFTMAGSRFVADWFSTRFGFTRILQASGLFTCTGLLLAIIFPSPAPAIAGFFLVGIGVSSVVPLVYSEAGKSTTTTPGVALAAVSTIGYLGFLLGPPLIGFIAELSSLRISFLLIALMGLTIALMGRARSGHKSS</sequence>
<dbReference type="AlphaFoldDB" id="A0A4R3KTB3"/>
<proteinExistence type="predicted"/>
<feature type="transmembrane region" description="Helical" evidence="5">
    <location>
        <begin position="79"/>
        <end position="97"/>
    </location>
</feature>
<dbReference type="InterPro" id="IPR051788">
    <property type="entry name" value="MFS_Transporter"/>
</dbReference>
<dbReference type="SUPFAM" id="SSF103473">
    <property type="entry name" value="MFS general substrate transporter"/>
    <property type="match status" value="1"/>
</dbReference>
<evidence type="ECO:0000256" key="5">
    <source>
        <dbReference type="SAM" id="Phobius"/>
    </source>
</evidence>
<feature type="transmembrane region" description="Helical" evidence="5">
    <location>
        <begin position="53"/>
        <end position="72"/>
    </location>
</feature>
<protein>
    <submittedName>
        <fullName evidence="7">Putative MFS family arabinose efflux permease</fullName>
    </submittedName>
</protein>
<evidence type="ECO:0000313" key="7">
    <source>
        <dbReference type="EMBL" id="TCS87761.1"/>
    </source>
</evidence>
<name>A0A4R3KTB3_9SPHI</name>
<accession>A0A4R3KTB3</accession>
<feature type="transmembrane region" description="Helical" evidence="5">
    <location>
        <begin position="275"/>
        <end position="293"/>
    </location>
</feature>
<feature type="transmembrane region" description="Helical" evidence="5">
    <location>
        <begin position="330"/>
        <end position="354"/>
    </location>
</feature>
<keyword evidence="3 5" id="KW-1133">Transmembrane helix</keyword>
<comment type="subcellular location">
    <subcellularLocation>
        <location evidence="1">Membrane</location>
        <topology evidence="1">Multi-pass membrane protein</topology>
    </subcellularLocation>
</comment>
<keyword evidence="4 5" id="KW-0472">Membrane</keyword>
<feature type="transmembrane region" description="Helical" evidence="5">
    <location>
        <begin position="299"/>
        <end position="318"/>
    </location>
</feature>
<feature type="transmembrane region" description="Helical" evidence="5">
    <location>
        <begin position="209"/>
        <end position="231"/>
    </location>
</feature>
<feature type="domain" description="Major facilitator superfamily (MFS) profile" evidence="6">
    <location>
        <begin position="14"/>
        <end position="383"/>
    </location>
</feature>
<feature type="transmembrane region" description="Helical" evidence="5">
    <location>
        <begin position="167"/>
        <end position="189"/>
    </location>
</feature>
<feature type="transmembrane region" description="Helical" evidence="5">
    <location>
        <begin position="103"/>
        <end position="122"/>
    </location>
</feature>
<dbReference type="InterPro" id="IPR011701">
    <property type="entry name" value="MFS"/>
</dbReference>
<dbReference type="InterPro" id="IPR020846">
    <property type="entry name" value="MFS_dom"/>
</dbReference>
<dbReference type="RefSeq" id="WP_132128849.1">
    <property type="nucleotide sequence ID" value="NZ_CP042432.1"/>
</dbReference>
<evidence type="ECO:0000256" key="1">
    <source>
        <dbReference type="ARBA" id="ARBA00004141"/>
    </source>
</evidence>
<dbReference type="OrthoDB" id="9809599at2"/>
<feature type="transmembrane region" description="Helical" evidence="5">
    <location>
        <begin position="12"/>
        <end position="33"/>
    </location>
</feature>
<feature type="transmembrane region" description="Helical" evidence="5">
    <location>
        <begin position="243"/>
        <end position="263"/>
    </location>
</feature>